<keyword evidence="4" id="KW-0808">Transferase</keyword>
<dbReference type="SUPFAM" id="SSF53335">
    <property type="entry name" value="S-adenosyl-L-methionine-dependent methyltransferases"/>
    <property type="match status" value="1"/>
</dbReference>
<sequence length="316" mass="37346">MSISTINEKTTFTENFTSEEKREIANKIKPITLDLVDLEYNKLKNIGKDAENQSPRSRIGNNVVDYFTFVERLHTRGKYNCNYFEFIHNIEFFEKKRFIQNMLEYYKTVKNKSGKKNKYIVWKETYNICISAINIIRPIMYMEIYTKYNATSVLDFCAGWGGALIAACVLDIPKYTGIELNNSLLEAYKKLQAYTKSKNTKTSVDMMFKSALDVDYSTLDYDLVFTSPPYYFIQKYERNVPYKSKKEMDELFYGPLFLKTYQSLKQGGYYILNINKEIYENVCIGLFGVCHEIFFLKKSQRQNEYKENVYVWKKLS</sequence>
<dbReference type="InterPro" id="IPR019012">
    <property type="entry name" value="RNA_cap_Gua-N2-MeTrfase"/>
</dbReference>
<dbReference type="GO" id="GO:0036261">
    <property type="term" value="P:7-methylguanosine cap hypermethylation"/>
    <property type="evidence" value="ECO:0007669"/>
    <property type="project" value="InterPro"/>
</dbReference>
<keyword evidence="6" id="KW-0680">Restriction system</keyword>
<dbReference type="EMBL" id="MN739730">
    <property type="protein sequence ID" value="QHT23269.1"/>
    <property type="molecule type" value="Genomic_DNA"/>
</dbReference>
<dbReference type="InterPro" id="IPR029063">
    <property type="entry name" value="SAM-dependent_MTases_sf"/>
</dbReference>
<proteinExistence type="inferred from homology"/>
<comment type="catalytic activity">
    <reaction evidence="7">
        <text>a 2'-deoxycytidine in DNA + S-adenosyl-L-methionine = an N(4)-methyl-2'-deoxycytidine in DNA + S-adenosyl-L-homocysteine + H(+)</text>
        <dbReference type="Rhea" id="RHEA:16857"/>
        <dbReference type="Rhea" id="RHEA-COMP:11369"/>
        <dbReference type="Rhea" id="RHEA-COMP:13674"/>
        <dbReference type="ChEBI" id="CHEBI:15378"/>
        <dbReference type="ChEBI" id="CHEBI:57856"/>
        <dbReference type="ChEBI" id="CHEBI:59789"/>
        <dbReference type="ChEBI" id="CHEBI:85452"/>
        <dbReference type="ChEBI" id="CHEBI:137933"/>
        <dbReference type="EC" id="2.1.1.113"/>
    </reaction>
</comment>
<protein>
    <recommendedName>
        <fullName evidence="2">site-specific DNA-methyltransferase (cytosine-N(4)-specific)</fullName>
        <ecNumber evidence="2">2.1.1.113</ecNumber>
    </recommendedName>
</protein>
<accession>A0A6C0E4R9</accession>
<dbReference type="GO" id="GO:0015667">
    <property type="term" value="F:site-specific DNA-methyltransferase (cytosine-N4-specific) activity"/>
    <property type="evidence" value="ECO:0007669"/>
    <property type="project" value="UniProtKB-EC"/>
</dbReference>
<dbReference type="AlphaFoldDB" id="A0A6C0E4R9"/>
<dbReference type="Gene3D" id="3.40.50.150">
    <property type="entry name" value="Vaccinia Virus protein VP39"/>
    <property type="match status" value="1"/>
</dbReference>
<evidence type="ECO:0000256" key="5">
    <source>
        <dbReference type="ARBA" id="ARBA00022691"/>
    </source>
</evidence>
<dbReference type="EC" id="2.1.1.113" evidence="2"/>
<dbReference type="InterPro" id="IPR017985">
    <property type="entry name" value="MeTrfase_CN4_CS"/>
</dbReference>
<reference evidence="8" key="1">
    <citation type="journal article" date="2020" name="Nature">
        <title>Giant virus diversity and host interactions through global metagenomics.</title>
        <authorList>
            <person name="Schulz F."/>
            <person name="Roux S."/>
            <person name="Paez-Espino D."/>
            <person name="Jungbluth S."/>
            <person name="Walsh D.A."/>
            <person name="Denef V.J."/>
            <person name="McMahon K.D."/>
            <person name="Konstantinidis K.T."/>
            <person name="Eloe-Fadrosh E.A."/>
            <person name="Kyrpides N.C."/>
            <person name="Woyke T."/>
        </authorList>
    </citation>
    <scope>NUCLEOTIDE SEQUENCE</scope>
    <source>
        <strain evidence="8">GVMAG-M-3300023179-116</strain>
    </source>
</reference>
<comment type="similarity">
    <text evidence="1">Belongs to the N(4)/N(6)-methyltransferase family. N(4) subfamily.</text>
</comment>
<evidence type="ECO:0000256" key="2">
    <source>
        <dbReference type="ARBA" id="ARBA00012185"/>
    </source>
</evidence>
<evidence type="ECO:0000256" key="7">
    <source>
        <dbReference type="ARBA" id="ARBA00049120"/>
    </source>
</evidence>
<evidence type="ECO:0000256" key="4">
    <source>
        <dbReference type="ARBA" id="ARBA00022679"/>
    </source>
</evidence>
<keyword evidence="5" id="KW-0949">S-adenosyl-L-methionine</keyword>
<dbReference type="GO" id="GO:0003677">
    <property type="term" value="F:DNA binding"/>
    <property type="evidence" value="ECO:0007669"/>
    <property type="project" value="InterPro"/>
</dbReference>
<evidence type="ECO:0000256" key="6">
    <source>
        <dbReference type="ARBA" id="ARBA00022747"/>
    </source>
</evidence>
<dbReference type="GO" id="GO:0009307">
    <property type="term" value="P:DNA restriction-modification system"/>
    <property type="evidence" value="ECO:0007669"/>
    <property type="project" value="UniProtKB-KW"/>
</dbReference>
<name>A0A6C0E4R9_9ZZZZ</name>
<evidence type="ECO:0000313" key="8">
    <source>
        <dbReference type="EMBL" id="QHT23269.1"/>
    </source>
</evidence>
<evidence type="ECO:0000256" key="3">
    <source>
        <dbReference type="ARBA" id="ARBA00022603"/>
    </source>
</evidence>
<dbReference type="Pfam" id="PF09445">
    <property type="entry name" value="Methyltransf_15"/>
    <property type="match status" value="1"/>
</dbReference>
<keyword evidence="3" id="KW-0489">Methyltransferase</keyword>
<dbReference type="PROSITE" id="PS00093">
    <property type="entry name" value="N4_MTASE"/>
    <property type="match status" value="1"/>
</dbReference>
<organism evidence="8">
    <name type="scientific">viral metagenome</name>
    <dbReference type="NCBI Taxonomy" id="1070528"/>
    <lineage>
        <taxon>unclassified sequences</taxon>
        <taxon>metagenomes</taxon>
        <taxon>organismal metagenomes</taxon>
    </lineage>
</organism>
<evidence type="ECO:0000256" key="1">
    <source>
        <dbReference type="ARBA" id="ARBA00010203"/>
    </source>
</evidence>